<dbReference type="Proteomes" id="UP000886689">
    <property type="component" value="Unassembled WGS sequence"/>
</dbReference>
<dbReference type="InterPro" id="IPR008265">
    <property type="entry name" value="Lipase_GDSL_AS"/>
</dbReference>
<organism evidence="3 4">
    <name type="scientific">Candidatus Proximibacter danicus</name>
    <dbReference type="NCBI Taxonomy" id="2954365"/>
    <lineage>
        <taxon>Bacteria</taxon>
        <taxon>Pseudomonadati</taxon>
        <taxon>Pseudomonadota</taxon>
        <taxon>Betaproteobacteria</taxon>
        <taxon>Candidatus Proximibacter</taxon>
    </lineage>
</organism>
<evidence type="ECO:0000313" key="4">
    <source>
        <dbReference type="Proteomes" id="UP000886689"/>
    </source>
</evidence>
<dbReference type="SUPFAM" id="SSF52266">
    <property type="entry name" value="SGNH hydrolase"/>
    <property type="match status" value="1"/>
</dbReference>
<keyword evidence="1" id="KW-0732">Signal</keyword>
<proteinExistence type="predicted"/>
<dbReference type="InterPro" id="IPR051532">
    <property type="entry name" value="Ester_Hydrolysis_Enzymes"/>
</dbReference>
<dbReference type="PANTHER" id="PTHR30383:SF24">
    <property type="entry name" value="THIOESTERASE 1_PROTEASE 1_LYSOPHOSPHOLIPASE L1"/>
    <property type="match status" value="1"/>
</dbReference>
<reference evidence="3" key="1">
    <citation type="submission" date="2020-10" db="EMBL/GenBank/DDBJ databases">
        <title>Connecting structure to function with the recovery of over 1000 high-quality activated sludge metagenome-assembled genomes encoding full-length rRNA genes using long-read sequencing.</title>
        <authorList>
            <person name="Singleton C.M."/>
            <person name="Petriglieri F."/>
            <person name="Kristensen J.M."/>
            <person name="Kirkegaard R.H."/>
            <person name="Michaelsen T.Y."/>
            <person name="Andersen M.H."/>
            <person name="Karst S.M."/>
            <person name="Dueholm M.S."/>
            <person name="Nielsen P.H."/>
            <person name="Albertsen M."/>
        </authorList>
    </citation>
    <scope>NUCLEOTIDE SEQUENCE</scope>
    <source>
        <strain evidence="3">Hirt_18-Q3-R61-65_BATAC.395</strain>
    </source>
</reference>
<evidence type="ECO:0000259" key="2">
    <source>
        <dbReference type="Pfam" id="PF13472"/>
    </source>
</evidence>
<evidence type="ECO:0000256" key="1">
    <source>
        <dbReference type="SAM" id="SignalP"/>
    </source>
</evidence>
<dbReference type="PANTHER" id="PTHR30383">
    <property type="entry name" value="THIOESTERASE 1/PROTEASE 1/LYSOPHOSPHOLIPASE L1"/>
    <property type="match status" value="1"/>
</dbReference>
<gene>
    <name evidence="3" type="ORF">IPL58_09745</name>
</gene>
<feature type="signal peptide" evidence="1">
    <location>
        <begin position="1"/>
        <end position="28"/>
    </location>
</feature>
<dbReference type="AlphaFoldDB" id="A0A9D7PS56"/>
<dbReference type="InterPro" id="IPR013830">
    <property type="entry name" value="SGNH_hydro"/>
</dbReference>
<evidence type="ECO:0000313" key="3">
    <source>
        <dbReference type="EMBL" id="MBK8524367.1"/>
    </source>
</evidence>
<name>A0A9D7PS56_9PROT</name>
<feature type="domain" description="SGNH hydrolase-type esterase" evidence="2">
    <location>
        <begin position="34"/>
        <end position="194"/>
    </location>
</feature>
<comment type="caution">
    <text evidence="3">The sequence shown here is derived from an EMBL/GenBank/DDBJ whole genome shotgun (WGS) entry which is preliminary data.</text>
</comment>
<dbReference type="EMBL" id="JADJUC010000008">
    <property type="protein sequence ID" value="MBK8524367.1"/>
    <property type="molecule type" value="Genomic_DNA"/>
</dbReference>
<dbReference type="PROSITE" id="PS01098">
    <property type="entry name" value="LIPASE_GDSL_SER"/>
    <property type="match status" value="1"/>
</dbReference>
<accession>A0A9D7PS56</accession>
<feature type="chain" id="PRO_5039469300" evidence="1">
    <location>
        <begin position="29"/>
        <end position="209"/>
    </location>
</feature>
<dbReference type="InterPro" id="IPR036514">
    <property type="entry name" value="SGNH_hydro_sf"/>
</dbReference>
<dbReference type="GO" id="GO:0006629">
    <property type="term" value="P:lipid metabolic process"/>
    <property type="evidence" value="ECO:0007669"/>
    <property type="project" value="InterPro"/>
</dbReference>
<protein>
    <submittedName>
        <fullName evidence="3">Arylesterase</fullName>
    </submittedName>
</protein>
<dbReference type="Gene3D" id="3.40.50.1110">
    <property type="entry name" value="SGNH hydrolase"/>
    <property type="match status" value="1"/>
</dbReference>
<dbReference type="Pfam" id="PF13472">
    <property type="entry name" value="Lipase_GDSL_2"/>
    <property type="match status" value="1"/>
</dbReference>
<sequence length="209" mass="22244">MLSVISIRRSLQVLLAATTLLLAPAAHAAKTILVFGDSLSAGFGIRQDAAWPALLQQRLSEKRLDYSVVNASISGETSSGGRARISEALARHKPAVLVLALGANDGLRGLPLAGLRDNLSGIVRAARATKARILIVGMQLPPNYGGYADEFRQVFKDVAKKEGVPLIPFLLDGIAEKPQFFQADALHPTAEAQAHLLDNVWGGLVPLLK</sequence>
<dbReference type="GO" id="GO:0004622">
    <property type="term" value="F:phosphatidylcholine lysophospholipase activity"/>
    <property type="evidence" value="ECO:0007669"/>
    <property type="project" value="TreeGrafter"/>
</dbReference>
<dbReference type="CDD" id="cd01822">
    <property type="entry name" value="Lysophospholipase_L1_like"/>
    <property type="match status" value="1"/>
</dbReference>